<evidence type="ECO:0000313" key="2">
    <source>
        <dbReference type="EMBL" id="WIV53832.1"/>
    </source>
</evidence>
<keyword evidence="1" id="KW-1133">Transmembrane helix</keyword>
<keyword evidence="3" id="KW-1185">Reference proteome</keyword>
<name>A0ABY8XDZ5_9PSEU</name>
<evidence type="ECO:0008006" key="4">
    <source>
        <dbReference type="Google" id="ProtNLM"/>
    </source>
</evidence>
<dbReference type="RefSeq" id="WP_285450315.1">
    <property type="nucleotide sequence ID" value="NZ_CP127173.1"/>
</dbReference>
<proteinExistence type="predicted"/>
<keyword evidence="1" id="KW-0472">Membrane</keyword>
<protein>
    <recommendedName>
        <fullName evidence="4">Integral membrane protein</fullName>
    </recommendedName>
</protein>
<feature type="transmembrane region" description="Helical" evidence="1">
    <location>
        <begin position="20"/>
        <end position="38"/>
    </location>
</feature>
<dbReference type="Proteomes" id="UP001227101">
    <property type="component" value="Chromosome"/>
</dbReference>
<sequence>MQGSNRRWTRIWQVRPACTIVHIICGTFAVVLLARIVLVMGDANPANGIAAFVRGWSGAVSLGFEDLFTPASAGARTLLNDGLAALAWVGLSALVTTLIRRLALPARDQDA</sequence>
<organism evidence="2 3">
    <name type="scientific">Amycolatopsis nalaikhensis</name>
    <dbReference type="NCBI Taxonomy" id="715472"/>
    <lineage>
        <taxon>Bacteria</taxon>
        <taxon>Bacillati</taxon>
        <taxon>Actinomycetota</taxon>
        <taxon>Actinomycetes</taxon>
        <taxon>Pseudonocardiales</taxon>
        <taxon>Pseudonocardiaceae</taxon>
        <taxon>Amycolatopsis</taxon>
    </lineage>
</organism>
<evidence type="ECO:0000256" key="1">
    <source>
        <dbReference type="SAM" id="Phobius"/>
    </source>
</evidence>
<feature type="transmembrane region" description="Helical" evidence="1">
    <location>
        <begin position="82"/>
        <end position="99"/>
    </location>
</feature>
<evidence type="ECO:0000313" key="3">
    <source>
        <dbReference type="Proteomes" id="UP001227101"/>
    </source>
</evidence>
<accession>A0ABY8XDZ5</accession>
<gene>
    <name evidence="2" type="ORF">QP939_33795</name>
</gene>
<keyword evidence="1" id="KW-0812">Transmembrane</keyword>
<dbReference type="EMBL" id="CP127173">
    <property type="protein sequence ID" value="WIV53832.1"/>
    <property type="molecule type" value="Genomic_DNA"/>
</dbReference>
<reference evidence="2 3" key="1">
    <citation type="submission" date="2023-06" db="EMBL/GenBank/DDBJ databases">
        <authorList>
            <person name="Oyuntsetseg B."/>
            <person name="Kim S.B."/>
        </authorList>
    </citation>
    <scope>NUCLEOTIDE SEQUENCE [LARGE SCALE GENOMIC DNA]</scope>
    <source>
        <strain evidence="2 3">2-2</strain>
    </source>
</reference>